<dbReference type="RefSeq" id="WP_077551669.1">
    <property type="nucleotide sequence ID" value="NZ_MLHO01000056.1"/>
</dbReference>
<dbReference type="EMBL" id="MLHO01000056">
    <property type="protein sequence ID" value="OOF53983.1"/>
    <property type="molecule type" value="Genomic_DNA"/>
</dbReference>
<dbReference type="AlphaFoldDB" id="A0A1V3JBB3"/>
<accession>A0A1V3JBB3</accession>
<evidence type="ECO:0000313" key="2">
    <source>
        <dbReference type="Proteomes" id="UP000188541"/>
    </source>
</evidence>
<dbReference type="STRING" id="1908266.BKK55_10565"/>
<dbReference type="OrthoDB" id="9924322at2"/>
<evidence type="ECO:0000313" key="1">
    <source>
        <dbReference type="EMBL" id="OOF53983.1"/>
    </source>
</evidence>
<gene>
    <name evidence="1" type="ORF">BKK55_10565</name>
</gene>
<reference evidence="1 2" key="1">
    <citation type="submission" date="2016-10" db="EMBL/GenBank/DDBJ databases">
        <title>Rodentibacter gen. nov. and new species.</title>
        <authorList>
            <person name="Christensen H."/>
        </authorList>
    </citation>
    <scope>NUCLEOTIDE SEQUENCE [LARGE SCALE GENOMIC DNA]</scope>
    <source>
        <strain evidence="1 2">1996246016</strain>
    </source>
</reference>
<organism evidence="1 2">
    <name type="scientific">Rodentibacter genomosp. 2</name>
    <dbReference type="NCBI Taxonomy" id="1908266"/>
    <lineage>
        <taxon>Bacteria</taxon>
        <taxon>Pseudomonadati</taxon>
        <taxon>Pseudomonadota</taxon>
        <taxon>Gammaproteobacteria</taxon>
        <taxon>Pasteurellales</taxon>
        <taxon>Pasteurellaceae</taxon>
        <taxon>Rodentibacter</taxon>
    </lineage>
</organism>
<dbReference type="Proteomes" id="UP000188541">
    <property type="component" value="Unassembled WGS sequence"/>
</dbReference>
<keyword evidence="2" id="KW-1185">Reference proteome</keyword>
<sequence length="96" mass="10983">MATANDSLSVIKTCQEGTLVYPVRLALQTERLKACRTDSKPLCDLTEWQQDYERRLLRSGYVYILALDVAPEEKTVQNQTCMLGIFINTIHRMSQS</sequence>
<name>A0A1V3JBB3_9PAST</name>
<comment type="caution">
    <text evidence="1">The sequence shown here is derived from an EMBL/GenBank/DDBJ whole genome shotgun (WGS) entry which is preliminary data.</text>
</comment>
<proteinExistence type="predicted"/>
<protein>
    <submittedName>
        <fullName evidence="1">Uncharacterized protein</fullName>
    </submittedName>
</protein>